<accession>A0AAD5M932</accession>
<evidence type="ECO:0000259" key="5">
    <source>
        <dbReference type="PROSITE" id="PS51792"/>
    </source>
</evidence>
<evidence type="ECO:0000256" key="1">
    <source>
        <dbReference type="ARBA" id="ARBA00005613"/>
    </source>
</evidence>
<dbReference type="AlphaFoldDB" id="A0AAD5M932"/>
<dbReference type="Proteomes" id="UP001209570">
    <property type="component" value="Unassembled WGS sequence"/>
</dbReference>
<protein>
    <recommendedName>
        <fullName evidence="4">Protein yippee-like</fullName>
    </recommendedName>
</protein>
<dbReference type="InterPro" id="IPR034751">
    <property type="entry name" value="Yippee"/>
</dbReference>
<dbReference type="PROSITE" id="PS51792">
    <property type="entry name" value="YIPPEE"/>
    <property type="match status" value="1"/>
</dbReference>
<comment type="caution">
    <text evidence="6">The sequence shown here is derived from an EMBL/GenBank/DDBJ whole genome shotgun (WGS) entry which is preliminary data.</text>
</comment>
<reference evidence="6" key="1">
    <citation type="submission" date="2021-12" db="EMBL/GenBank/DDBJ databases">
        <title>Prjna785345.</title>
        <authorList>
            <person name="Rujirawat T."/>
            <person name="Krajaejun T."/>
        </authorList>
    </citation>
    <scope>NUCLEOTIDE SEQUENCE</scope>
    <source>
        <strain evidence="6">Pi057C3</strain>
    </source>
</reference>
<evidence type="ECO:0000256" key="4">
    <source>
        <dbReference type="RuleBase" id="RU110713"/>
    </source>
</evidence>
<keyword evidence="2" id="KW-0479">Metal-binding</keyword>
<dbReference type="InterPro" id="IPR004910">
    <property type="entry name" value="Yippee/Mis18/Cereblon"/>
</dbReference>
<evidence type="ECO:0000256" key="2">
    <source>
        <dbReference type="ARBA" id="ARBA00022723"/>
    </source>
</evidence>
<evidence type="ECO:0000313" key="6">
    <source>
        <dbReference type="EMBL" id="KAJ0409209.1"/>
    </source>
</evidence>
<dbReference type="InterPro" id="IPR039058">
    <property type="entry name" value="Yippee_fam"/>
</dbReference>
<organism evidence="6 7">
    <name type="scientific">Pythium insidiosum</name>
    <name type="common">Pythiosis disease agent</name>
    <dbReference type="NCBI Taxonomy" id="114742"/>
    <lineage>
        <taxon>Eukaryota</taxon>
        <taxon>Sar</taxon>
        <taxon>Stramenopiles</taxon>
        <taxon>Oomycota</taxon>
        <taxon>Peronosporomycetes</taxon>
        <taxon>Pythiales</taxon>
        <taxon>Pythiaceae</taxon>
        <taxon>Pythium</taxon>
    </lineage>
</organism>
<dbReference type="EMBL" id="JAKCXM010000005">
    <property type="protein sequence ID" value="KAJ0409209.1"/>
    <property type="molecule type" value="Genomic_DNA"/>
</dbReference>
<keyword evidence="7" id="KW-1185">Reference proteome</keyword>
<feature type="domain" description="Yippee" evidence="5">
    <location>
        <begin position="13"/>
        <end position="104"/>
    </location>
</feature>
<dbReference type="PANTHER" id="PTHR13848">
    <property type="entry name" value="PROTEIN YIPPEE-LIKE CG15309-RELATED"/>
    <property type="match status" value="1"/>
</dbReference>
<name>A0AAD5M932_PYTIN</name>
<proteinExistence type="inferred from homology"/>
<comment type="similarity">
    <text evidence="1 4">Belongs to the yippee family.</text>
</comment>
<evidence type="ECO:0000256" key="3">
    <source>
        <dbReference type="ARBA" id="ARBA00022833"/>
    </source>
</evidence>
<gene>
    <name evidence="6" type="ORF">P43SY_006706</name>
</gene>
<sequence>MGRVFKQYLESSKVFSCRECKTHLSSADAIISKTFHGRTGKAVNVTTGPPEERMLMTGLHVVVDVYCNTCWNHLGWKYEEAHEEKEKYKIGKIVLELAKTNRGD</sequence>
<dbReference type="GO" id="GO:0046872">
    <property type="term" value="F:metal ion binding"/>
    <property type="evidence" value="ECO:0007669"/>
    <property type="project" value="UniProtKB-KW"/>
</dbReference>
<dbReference type="Pfam" id="PF03226">
    <property type="entry name" value="Yippee-Mis18"/>
    <property type="match status" value="1"/>
</dbReference>
<keyword evidence="3" id="KW-0862">Zinc</keyword>
<evidence type="ECO:0000313" key="7">
    <source>
        <dbReference type="Proteomes" id="UP001209570"/>
    </source>
</evidence>